<evidence type="ECO:0000256" key="7">
    <source>
        <dbReference type="ARBA" id="ARBA00022840"/>
    </source>
</evidence>
<dbReference type="GO" id="GO:0005524">
    <property type="term" value="F:ATP binding"/>
    <property type="evidence" value="ECO:0007669"/>
    <property type="project" value="UniProtKB-KW"/>
</dbReference>
<dbReference type="Proteomes" id="UP000277871">
    <property type="component" value="Unassembled WGS sequence"/>
</dbReference>
<dbReference type="SUPFAM" id="SSF55083">
    <property type="entry name" value="6-hydroxymethyl-7,8-dihydropterin pyrophosphokinase, HPPK"/>
    <property type="match status" value="1"/>
</dbReference>
<evidence type="ECO:0000256" key="6">
    <source>
        <dbReference type="ARBA" id="ARBA00022777"/>
    </source>
</evidence>
<proteinExistence type="predicted"/>
<organism evidence="10 11">
    <name type="scientific">Kocuria tytonicola</name>
    <dbReference type="NCBI Taxonomy" id="2055946"/>
    <lineage>
        <taxon>Bacteria</taxon>
        <taxon>Bacillati</taxon>
        <taxon>Actinomycetota</taxon>
        <taxon>Actinomycetes</taxon>
        <taxon>Micrococcales</taxon>
        <taxon>Micrococcaceae</taxon>
        <taxon>Kocuria</taxon>
    </lineage>
</organism>
<keyword evidence="7" id="KW-0067">ATP-binding</keyword>
<keyword evidence="8" id="KW-0289">Folate biosynthesis</keyword>
<keyword evidence="11" id="KW-1185">Reference proteome</keyword>
<dbReference type="OrthoDB" id="9808041at2"/>
<evidence type="ECO:0000256" key="3">
    <source>
        <dbReference type="ARBA" id="ARBA00013253"/>
    </source>
</evidence>
<dbReference type="GO" id="GO:0016301">
    <property type="term" value="F:kinase activity"/>
    <property type="evidence" value="ECO:0007669"/>
    <property type="project" value="UniProtKB-KW"/>
</dbReference>
<evidence type="ECO:0000256" key="4">
    <source>
        <dbReference type="ARBA" id="ARBA00022679"/>
    </source>
</evidence>
<keyword evidence="4 10" id="KW-0808">Transferase</keyword>
<evidence type="ECO:0000256" key="5">
    <source>
        <dbReference type="ARBA" id="ARBA00022741"/>
    </source>
</evidence>
<dbReference type="PANTHER" id="PTHR43071:SF1">
    <property type="entry name" value="2-AMINO-4-HYDROXY-6-HYDROXYMETHYLDIHYDROPTERIDINE PYROPHOSPHOKINASE"/>
    <property type="match status" value="1"/>
</dbReference>
<gene>
    <name evidence="10" type="primary">folK</name>
    <name evidence="10" type="ORF">EAE32_10750</name>
</gene>
<dbReference type="EC" id="2.7.6.3" evidence="3"/>
<dbReference type="InterPro" id="IPR000550">
    <property type="entry name" value="Hppk"/>
</dbReference>
<evidence type="ECO:0000256" key="8">
    <source>
        <dbReference type="ARBA" id="ARBA00022909"/>
    </source>
</evidence>
<evidence type="ECO:0000313" key="10">
    <source>
        <dbReference type="EMBL" id="RLY91690.1"/>
    </source>
</evidence>
<dbReference type="GO" id="GO:0046656">
    <property type="term" value="P:folic acid biosynthetic process"/>
    <property type="evidence" value="ECO:0007669"/>
    <property type="project" value="UniProtKB-KW"/>
</dbReference>
<keyword evidence="6 10" id="KW-0418">Kinase</keyword>
<reference evidence="10 11" key="1">
    <citation type="submission" date="2018-10" db="EMBL/GenBank/DDBJ databases">
        <title>Kocuria tytonicola, new bacteria from the preen glands of American barn owls (Tyto furcata).</title>
        <authorList>
            <person name="Braun M.S."/>
            <person name="Wang E."/>
            <person name="Zimmermann S."/>
            <person name="Boutin S."/>
            <person name="Wagner H."/>
            <person name="Wink M."/>
        </authorList>
    </citation>
    <scope>NUCLEOTIDE SEQUENCE [LARGE SCALE GENOMIC DNA]</scope>
    <source>
        <strain evidence="10 11">473</strain>
    </source>
</reference>
<evidence type="ECO:0000259" key="9">
    <source>
        <dbReference type="PROSITE" id="PS00794"/>
    </source>
</evidence>
<keyword evidence="5" id="KW-0547">Nucleotide-binding</keyword>
<comment type="caution">
    <text evidence="10">The sequence shown here is derived from an EMBL/GenBank/DDBJ whole genome shotgun (WGS) entry which is preliminary data.</text>
</comment>
<dbReference type="PANTHER" id="PTHR43071">
    <property type="entry name" value="2-AMINO-4-HYDROXY-6-HYDROXYMETHYLDIHYDROPTERIDINE PYROPHOSPHOKINASE"/>
    <property type="match status" value="1"/>
</dbReference>
<name>A0A3L9KZ73_9MICC</name>
<comment type="catalytic activity">
    <reaction evidence="1">
        <text>6-hydroxymethyl-7,8-dihydropterin + ATP = (7,8-dihydropterin-6-yl)methyl diphosphate + AMP + H(+)</text>
        <dbReference type="Rhea" id="RHEA:11412"/>
        <dbReference type="ChEBI" id="CHEBI:15378"/>
        <dbReference type="ChEBI" id="CHEBI:30616"/>
        <dbReference type="ChEBI" id="CHEBI:44841"/>
        <dbReference type="ChEBI" id="CHEBI:72950"/>
        <dbReference type="ChEBI" id="CHEBI:456215"/>
        <dbReference type="EC" id="2.7.6.3"/>
    </reaction>
</comment>
<evidence type="ECO:0000256" key="1">
    <source>
        <dbReference type="ARBA" id="ARBA00000198"/>
    </source>
</evidence>
<dbReference type="UniPathway" id="UPA00077">
    <property type="reaction ID" value="UER00155"/>
</dbReference>
<dbReference type="Gene3D" id="3.30.70.560">
    <property type="entry name" value="7,8-Dihydro-6-hydroxymethylpterin-pyrophosphokinase HPPK"/>
    <property type="match status" value="1"/>
</dbReference>
<protein>
    <recommendedName>
        <fullName evidence="3">2-amino-4-hydroxy-6-hydroxymethyldihydropteridine diphosphokinase</fullName>
        <ecNumber evidence="3">2.7.6.3</ecNumber>
    </recommendedName>
</protein>
<dbReference type="GO" id="GO:0046654">
    <property type="term" value="P:tetrahydrofolate biosynthetic process"/>
    <property type="evidence" value="ECO:0007669"/>
    <property type="project" value="UniProtKB-UniPathway"/>
</dbReference>
<dbReference type="AlphaFoldDB" id="A0A3L9KZ73"/>
<evidence type="ECO:0000313" key="11">
    <source>
        <dbReference type="Proteomes" id="UP000277871"/>
    </source>
</evidence>
<dbReference type="NCBIfam" id="TIGR01498">
    <property type="entry name" value="folK"/>
    <property type="match status" value="1"/>
</dbReference>
<comment type="pathway">
    <text evidence="2">Cofactor biosynthesis; tetrahydrofolate biosynthesis; 2-amino-4-hydroxy-6-hydroxymethyl-7,8-dihydropteridine diphosphate from 7,8-dihydroneopterin triphosphate: step 4/4.</text>
</comment>
<dbReference type="PROSITE" id="PS00794">
    <property type="entry name" value="HPPK"/>
    <property type="match status" value="1"/>
</dbReference>
<sequence>MTARCIVALGANLGDRVATLRAAVRDLAGSPGTTVSAVSPVVATRAVGGPGDSPDYLNAVAELRTELTPEQVLSVCQEIENRHGRTREVRWGPRTLDLDVVSFEGVCSTDPRLVLPHPRAHERAFVLQPWALMDPAAELAGASVAELARAAPDLADLTVTHHTLRPEEEPPCAT</sequence>
<dbReference type="InterPro" id="IPR035907">
    <property type="entry name" value="Hppk_sf"/>
</dbReference>
<dbReference type="EMBL" id="RDEX01000003">
    <property type="protein sequence ID" value="RLY91690.1"/>
    <property type="molecule type" value="Genomic_DNA"/>
</dbReference>
<dbReference type="RefSeq" id="WP_121845267.1">
    <property type="nucleotide sequence ID" value="NZ_PHOA01000010.1"/>
</dbReference>
<feature type="domain" description="7,8-dihydro-6-hydroxymethylpterin-pyrophosphokinase" evidence="9">
    <location>
        <begin position="90"/>
        <end position="101"/>
    </location>
</feature>
<dbReference type="Pfam" id="PF01288">
    <property type="entry name" value="HPPK"/>
    <property type="match status" value="1"/>
</dbReference>
<dbReference type="GO" id="GO:0003848">
    <property type="term" value="F:2-amino-4-hydroxy-6-hydroxymethyldihydropteridine diphosphokinase activity"/>
    <property type="evidence" value="ECO:0007669"/>
    <property type="project" value="UniProtKB-EC"/>
</dbReference>
<evidence type="ECO:0000256" key="2">
    <source>
        <dbReference type="ARBA" id="ARBA00005051"/>
    </source>
</evidence>
<accession>A0A3L9KZ73</accession>
<dbReference type="CDD" id="cd00483">
    <property type="entry name" value="HPPK"/>
    <property type="match status" value="1"/>
</dbReference>